<keyword evidence="3" id="KW-1185">Reference proteome</keyword>
<dbReference type="Gene3D" id="2.30.110.10">
    <property type="entry name" value="Electron Transport, Fmn-binding Protein, Chain A"/>
    <property type="match status" value="1"/>
</dbReference>
<dbReference type="Proteomes" id="UP000325614">
    <property type="component" value="Chromosome"/>
</dbReference>
<reference evidence="2 3" key="1">
    <citation type="submission" date="2019-10" db="EMBL/GenBank/DDBJ databases">
        <title>Isolation, Identification of Microvirga thermotolerans HR1, a novel thermophilic bacterium and Comparative Genomics of the genus Microvirga.</title>
        <authorList>
            <person name="Li J."/>
            <person name="Zhang W."/>
            <person name="Lin M."/>
            <person name="Wang J."/>
        </authorList>
    </citation>
    <scope>NUCLEOTIDE SEQUENCE [LARGE SCALE GENOMIC DNA]</scope>
    <source>
        <strain evidence="2 3">HR1</strain>
    </source>
</reference>
<accession>A0A5P9JRF1</accession>
<dbReference type="NCBIfam" id="TIGR04025">
    <property type="entry name" value="PPOX_FMN_DR2398"/>
    <property type="match status" value="1"/>
</dbReference>
<sequence>MADSHLVTTLAGLESLYGEVGEASRLKETDRIVPVYRALIEASPFAVLATAGPDGLDCSPRGDGPGFVRVVDETMLLLPDRRGNNRIDSLRNILHDPRVALLFLIPGVGETLRVNGRAAISADPALCESFAVDGRAPRTVIGITVDAVFFQCARAVARADLWNPDKRLPRHALPSAGEILAALSDGRAGGESYDKALPERVKATLY</sequence>
<dbReference type="InterPro" id="IPR024029">
    <property type="entry name" value="Pyridox_Oxase_FMN-dep"/>
</dbReference>
<dbReference type="InterPro" id="IPR012349">
    <property type="entry name" value="Split_barrel_FMN-bd"/>
</dbReference>
<feature type="domain" description="Pyridoxamine 5'-phosphate oxidase N-terminal" evidence="1">
    <location>
        <begin position="35"/>
        <end position="152"/>
    </location>
</feature>
<dbReference type="SUPFAM" id="SSF50475">
    <property type="entry name" value="FMN-binding split barrel"/>
    <property type="match status" value="1"/>
</dbReference>
<evidence type="ECO:0000259" key="1">
    <source>
        <dbReference type="Pfam" id="PF01243"/>
    </source>
</evidence>
<dbReference type="KEGG" id="mico:GDR74_01215"/>
<dbReference type="RefSeq" id="WP_152584593.1">
    <property type="nucleotide sequence ID" value="NZ_CP045423.1"/>
</dbReference>
<dbReference type="Pfam" id="PF01243">
    <property type="entry name" value="PNPOx_N"/>
    <property type="match status" value="1"/>
</dbReference>
<dbReference type="PANTHER" id="PTHR42815:SF2">
    <property type="entry name" value="FAD-BINDING, PUTATIVE (AFU_ORTHOLOGUE AFUA_6G07600)-RELATED"/>
    <property type="match status" value="1"/>
</dbReference>
<gene>
    <name evidence="2" type="ORF">GDR74_01215</name>
</gene>
<organism evidence="2 3">
    <name type="scientific">Microvirga thermotolerans</name>
    <dbReference type="NCBI Taxonomy" id="2651334"/>
    <lineage>
        <taxon>Bacteria</taxon>
        <taxon>Pseudomonadati</taxon>
        <taxon>Pseudomonadota</taxon>
        <taxon>Alphaproteobacteria</taxon>
        <taxon>Hyphomicrobiales</taxon>
        <taxon>Methylobacteriaceae</taxon>
        <taxon>Microvirga</taxon>
    </lineage>
</organism>
<protein>
    <submittedName>
        <fullName evidence="2">Pyridoxamine 5'-phosphate oxidase family protein</fullName>
    </submittedName>
</protein>
<dbReference type="InterPro" id="IPR011576">
    <property type="entry name" value="Pyridox_Oxase_N"/>
</dbReference>
<dbReference type="PANTHER" id="PTHR42815">
    <property type="entry name" value="FAD-BINDING, PUTATIVE (AFU_ORTHOLOGUE AFUA_6G07600)-RELATED"/>
    <property type="match status" value="1"/>
</dbReference>
<proteinExistence type="predicted"/>
<evidence type="ECO:0000313" key="2">
    <source>
        <dbReference type="EMBL" id="QFU14943.1"/>
    </source>
</evidence>
<name>A0A5P9JRF1_9HYPH</name>
<dbReference type="AlphaFoldDB" id="A0A5P9JRF1"/>
<evidence type="ECO:0000313" key="3">
    <source>
        <dbReference type="Proteomes" id="UP000325614"/>
    </source>
</evidence>
<dbReference type="EMBL" id="CP045423">
    <property type="protein sequence ID" value="QFU14943.1"/>
    <property type="molecule type" value="Genomic_DNA"/>
</dbReference>